<sequence>MILFFFGLSTVFIFRKKGIEQKKKRRWTTYEKRPNHAYYFLYRQ</sequence>
<comment type="caution">
    <text evidence="1">The sequence shown here is derived from an EMBL/GenBank/DDBJ whole genome shotgun (WGS) entry which is preliminary data.</text>
</comment>
<organism evidence="1 2">
    <name type="scientific">Bacillus licheniformis</name>
    <dbReference type="NCBI Taxonomy" id="1402"/>
    <lineage>
        <taxon>Bacteria</taxon>
        <taxon>Bacillati</taxon>
        <taxon>Bacillota</taxon>
        <taxon>Bacilli</taxon>
        <taxon>Bacillales</taxon>
        <taxon>Bacillaceae</taxon>
        <taxon>Bacillus</taxon>
    </lineage>
</organism>
<dbReference type="AlphaFoldDB" id="A0A8B5YBQ3"/>
<name>A0A8B5YBQ3_BACLI</name>
<protein>
    <submittedName>
        <fullName evidence="1">Uncharacterized protein</fullName>
    </submittedName>
</protein>
<evidence type="ECO:0000313" key="2">
    <source>
        <dbReference type="Proteomes" id="UP000435910"/>
    </source>
</evidence>
<proteinExistence type="predicted"/>
<evidence type="ECO:0000313" key="1">
    <source>
        <dbReference type="EMBL" id="TWL27455.1"/>
    </source>
</evidence>
<gene>
    <name evidence="1" type="ORF">CHCC16736_2776</name>
</gene>
<dbReference type="EMBL" id="NILC01000023">
    <property type="protein sequence ID" value="TWL27455.1"/>
    <property type="molecule type" value="Genomic_DNA"/>
</dbReference>
<dbReference type="Proteomes" id="UP000435910">
    <property type="component" value="Unassembled WGS sequence"/>
</dbReference>
<reference evidence="1 2" key="1">
    <citation type="submission" date="2019-06" db="EMBL/GenBank/DDBJ databases">
        <title>Genome sequence analysis of &gt;100 Bacillus licheniformis strains suggests intrinsic resistance to this species.</title>
        <authorList>
            <person name="Wels M."/>
            <person name="Siezen R.J."/>
            <person name="Johansen E."/>
            <person name="Stuer-Lauridsen B."/>
            <person name="Bjerre K."/>
            <person name="Nielsen B.K.K."/>
        </authorList>
    </citation>
    <scope>NUCLEOTIDE SEQUENCE [LARGE SCALE GENOMIC DNA]</scope>
    <source>
        <strain evidence="1 2">BAC-16736</strain>
    </source>
</reference>
<accession>A0A8B5YBQ3</accession>